<sequence>MTASPDAPPPADLADEIAALIAAEGPIPLGRFMGLANAHYYATRDPFGAGGDFVTAPEISQMFGEIVGLCLADLWQRAGTPKAAYVELGPGRGTLAVDALRAMAKAEFAPPVHFVETSPILRDAQRERVEQAIWHDTIETLPKDVPLLIVANEFFDALPVHQLIATVSGWREQMVEGVAGDFSFVPGTKLMDSLIPQHLWDADPGRIVEQNPAAIAIVTALAHRLAKQGGALLIVDYGHDGSRHGDTLQAVHAHAYADPLVKPGQSDLTAHVDFLALEAAATAAGARVFGPVEQGQWLIALGISDRAGALTRQARDRGNEIAAAYRRLTHPDEMGSLFKALAVVSPKWPEPAGFA</sequence>
<protein>
    <submittedName>
        <fullName evidence="3">SAM-dependent methyltransferase</fullName>
        <ecNumber evidence="3">2.1.1.-</ecNumber>
    </submittedName>
</protein>
<gene>
    <name evidence="3" type="ORF">Q4F19_20255</name>
</gene>
<evidence type="ECO:0000256" key="2">
    <source>
        <dbReference type="ARBA" id="ARBA00022679"/>
    </source>
</evidence>
<dbReference type="RefSeq" id="WP_303546524.1">
    <property type="nucleotide sequence ID" value="NZ_JAUOTP010000012.1"/>
</dbReference>
<dbReference type="Gene3D" id="3.40.50.12710">
    <property type="match status" value="1"/>
</dbReference>
<evidence type="ECO:0000313" key="4">
    <source>
        <dbReference type="Proteomes" id="UP001169764"/>
    </source>
</evidence>
<accession>A0ABT8YFQ0</accession>
<dbReference type="InterPro" id="IPR029063">
    <property type="entry name" value="SAM-dependent_MTases_sf"/>
</dbReference>
<keyword evidence="4" id="KW-1185">Reference proteome</keyword>
<reference evidence="3" key="1">
    <citation type="submission" date="2023-07" db="EMBL/GenBank/DDBJ databases">
        <authorList>
            <person name="Kim M."/>
        </authorList>
    </citation>
    <scope>NUCLEOTIDE SEQUENCE</scope>
    <source>
        <strain evidence="3">BIUV-7</strain>
    </source>
</reference>
<organism evidence="3 4">
    <name type="scientific">Sphingomonas natans</name>
    <dbReference type="NCBI Taxonomy" id="3063330"/>
    <lineage>
        <taxon>Bacteria</taxon>
        <taxon>Pseudomonadati</taxon>
        <taxon>Pseudomonadota</taxon>
        <taxon>Alphaproteobacteria</taxon>
        <taxon>Sphingomonadales</taxon>
        <taxon>Sphingomonadaceae</taxon>
        <taxon>Sphingomonas</taxon>
    </lineage>
</organism>
<evidence type="ECO:0000256" key="1">
    <source>
        <dbReference type="ARBA" id="ARBA00022603"/>
    </source>
</evidence>
<keyword evidence="2 3" id="KW-0808">Transferase</keyword>
<dbReference type="SUPFAM" id="SSF53335">
    <property type="entry name" value="S-adenosyl-L-methionine-dependent methyltransferases"/>
    <property type="match status" value="1"/>
</dbReference>
<dbReference type="GO" id="GO:0008168">
    <property type="term" value="F:methyltransferase activity"/>
    <property type="evidence" value="ECO:0007669"/>
    <property type="project" value="UniProtKB-KW"/>
</dbReference>
<proteinExistence type="predicted"/>
<dbReference type="EC" id="2.1.1.-" evidence="3"/>
<evidence type="ECO:0000313" key="3">
    <source>
        <dbReference type="EMBL" id="MDO6416728.1"/>
    </source>
</evidence>
<comment type="caution">
    <text evidence="3">The sequence shown here is derived from an EMBL/GenBank/DDBJ whole genome shotgun (WGS) entry which is preliminary data.</text>
</comment>
<dbReference type="GO" id="GO:0032259">
    <property type="term" value="P:methylation"/>
    <property type="evidence" value="ECO:0007669"/>
    <property type="project" value="UniProtKB-KW"/>
</dbReference>
<name>A0ABT8YFQ0_9SPHN</name>
<dbReference type="PANTHER" id="PTHR12049">
    <property type="entry name" value="PROTEIN ARGININE METHYLTRANSFERASE NDUFAF7, MITOCHONDRIAL"/>
    <property type="match status" value="1"/>
</dbReference>
<dbReference type="InterPro" id="IPR038375">
    <property type="entry name" value="NDUFAF7_sf"/>
</dbReference>
<dbReference type="PANTHER" id="PTHR12049:SF7">
    <property type="entry name" value="PROTEIN ARGININE METHYLTRANSFERASE NDUFAF7, MITOCHONDRIAL"/>
    <property type="match status" value="1"/>
</dbReference>
<dbReference type="Pfam" id="PF02636">
    <property type="entry name" value="Methyltransf_28"/>
    <property type="match status" value="1"/>
</dbReference>
<dbReference type="InterPro" id="IPR003788">
    <property type="entry name" value="NDUFAF7"/>
</dbReference>
<dbReference type="EMBL" id="JAUOTP010000012">
    <property type="protein sequence ID" value="MDO6416728.1"/>
    <property type="molecule type" value="Genomic_DNA"/>
</dbReference>
<dbReference type="Proteomes" id="UP001169764">
    <property type="component" value="Unassembled WGS sequence"/>
</dbReference>
<keyword evidence="1 3" id="KW-0489">Methyltransferase</keyword>